<comment type="similarity">
    <text evidence="2 5">Belongs to the RecX family.</text>
</comment>
<evidence type="ECO:0000259" key="8">
    <source>
        <dbReference type="Pfam" id="PF21982"/>
    </source>
</evidence>
<evidence type="ECO:0000256" key="3">
    <source>
        <dbReference type="ARBA" id="ARBA00018111"/>
    </source>
</evidence>
<evidence type="ECO:0000313" key="9">
    <source>
        <dbReference type="EMBL" id="SJZ58982.1"/>
    </source>
</evidence>
<dbReference type="InterPro" id="IPR053926">
    <property type="entry name" value="RecX_HTH_1st"/>
</dbReference>
<evidence type="ECO:0000259" key="7">
    <source>
        <dbReference type="Pfam" id="PF21981"/>
    </source>
</evidence>
<dbReference type="InterPro" id="IPR003783">
    <property type="entry name" value="Regulatory_RecX"/>
</dbReference>
<dbReference type="AlphaFoldDB" id="A0A1T4LWC2"/>
<name>A0A1T4LWC2_9FIRM</name>
<dbReference type="OrthoDB" id="9804967at2"/>
<feature type="domain" description="RecX third three-helical" evidence="7">
    <location>
        <begin position="152"/>
        <end position="194"/>
    </location>
</feature>
<sequence length="198" mass="23290">MPYLTIKDKGTRKLLNIDDEYIGFVYQSDINEYDLNDGTDIDITKVEDLHSLIFKRTYKKALSYLERSEYCASEIRFKLKMNDYSSVAIERVIESLYKSKFLDDKRYAEAFIRSYSSTKGRKLMETELLHKNISSDVINDAFDAFYEDEDYDEDEVIRSILDKKYKGADLSDIKTKTKVLSYFMRKGFSVDKVNNHLT</sequence>
<accession>A0A1T4LWC2</accession>
<dbReference type="InterPro" id="IPR053925">
    <property type="entry name" value="RecX_HTH_3rd"/>
</dbReference>
<evidence type="ECO:0000256" key="2">
    <source>
        <dbReference type="ARBA" id="ARBA00009695"/>
    </source>
</evidence>
<dbReference type="Pfam" id="PF21981">
    <property type="entry name" value="RecX_HTH3"/>
    <property type="match status" value="1"/>
</dbReference>
<keyword evidence="10" id="KW-1185">Reference proteome</keyword>
<feature type="domain" description="RecX first three-helical" evidence="8">
    <location>
        <begin position="58"/>
        <end position="96"/>
    </location>
</feature>
<dbReference type="RefSeq" id="WP_078786819.1">
    <property type="nucleotide sequence ID" value="NZ_FMTO01000004.1"/>
</dbReference>
<dbReference type="Gene3D" id="1.10.10.10">
    <property type="entry name" value="Winged helix-like DNA-binding domain superfamily/Winged helix DNA-binding domain"/>
    <property type="match status" value="2"/>
</dbReference>
<reference evidence="9 10" key="1">
    <citation type="submission" date="2017-02" db="EMBL/GenBank/DDBJ databases">
        <authorList>
            <person name="Peterson S.W."/>
        </authorList>
    </citation>
    <scope>NUCLEOTIDE SEQUENCE [LARGE SCALE GENOMIC DNA]</scope>
    <source>
        <strain evidence="9 10">ATCC 17233</strain>
    </source>
</reference>
<dbReference type="GO" id="GO:0005737">
    <property type="term" value="C:cytoplasm"/>
    <property type="evidence" value="ECO:0007669"/>
    <property type="project" value="UniProtKB-SubCell"/>
</dbReference>
<comment type="subcellular location">
    <subcellularLocation>
        <location evidence="1 5">Cytoplasm</location>
    </subcellularLocation>
</comment>
<gene>
    <name evidence="5" type="primary">recX</name>
    <name evidence="9" type="ORF">SAMN02745110_00972</name>
</gene>
<dbReference type="GO" id="GO:0006282">
    <property type="term" value="P:regulation of DNA repair"/>
    <property type="evidence" value="ECO:0007669"/>
    <property type="project" value="UniProtKB-UniRule"/>
</dbReference>
<keyword evidence="4 5" id="KW-0963">Cytoplasm</keyword>
<dbReference type="Proteomes" id="UP000189857">
    <property type="component" value="Unassembled WGS sequence"/>
</dbReference>
<evidence type="ECO:0000256" key="4">
    <source>
        <dbReference type="ARBA" id="ARBA00022490"/>
    </source>
</evidence>
<organism evidence="9 10">
    <name type="scientific">Eubacterium ruminantium</name>
    <dbReference type="NCBI Taxonomy" id="42322"/>
    <lineage>
        <taxon>Bacteria</taxon>
        <taxon>Bacillati</taxon>
        <taxon>Bacillota</taxon>
        <taxon>Clostridia</taxon>
        <taxon>Eubacteriales</taxon>
        <taxon>Eubacteriaceae</taxon>
        <taxon>Eubacterium</taxon>
    </lineage>
</organism>
<evidence type="ECO:0000256" key="5">
    <source>
        <dbReference type="HAMAP-Rule" id="MF_01114"/>
    </source>
</evidence>
<dbReference type="Pfam" id="PF02631">
    <property type="entry name" value="RecX_HTH2"/>
    <property type="match status" value="1"/>
</dbReference>
<dbReference type="InterPro" id="IPR053924">
    <property type="entry name" value="RecX_HTH_2nd"/>
</dbReference>
<evidence type="ECO:0000259" key="6">
    <source>
        <dbReference type="Pfam" id="PF02631"/>
    </source>
</evidence>
<dbReference type="HAMAP" id="MF_01114">
    <property type="entry name" value="RecX"/>
    <property type="match status" value="1"/>
</dbReference>
<dbReference type="EMBL" id="FUXA01000006">
    <property type="protein sequence ID" value="SJZ58982.1"/>
    <property type="molecule type" value="Genomic_DNA"/>
</dbReference>
<dbReference type="Pfam" id="PF21982">
    <property type="entry name" value="RecX_HTH1"/>
    <property type="match status" value="1"/>
</dbReference>
<feature type="domain" description="RecX second three-helical" evidence="6">
    <location>
        <begin position="103"/>
        <end position="141"/>
    </location>
</feature>
<dbReference type="PANTHER" id="PTHR33602:SF1">
    <property type="entry name" value="REGULATORY PROTEIN RECX FAMILY PROTEIN"/>
    <property type="match status" value="1"/>
</dbReference>
<dbReference type="InterPro" id="IPR036388">
    <property type="entry name" value="WH-like_DNA-bd_sf"/>
</dbReference>
<evidence type="ECO:0000256" key="1">
    <source>
        <dbReference type="ARBA" id="ARBA00004496"/>
    </source>
</evidence>
<comment type="function">
    <text evidence="5">Modulates RecA activity.</text>
</comment>
<protein>
    <recommendedName>
        <fullName evidence="3 5">Regulatory protein RecX</fullName>
    </recommendedName>
</protein>
<dbReference type="PANTHER" id="PTHR33602">
    <property type="entry name" value="REGULATORY PROTEIN RECX FAMILY PROTEIN"/>
    <property type="match status" value="1"/>
</dbReference>
<evidence type="ECO:0000313" key="10">
    <source>
        <dbReference type="Proteomes" id="UP000189857"/>
    </source>
</evidence>
<proteinExistence type="inferred from homology"/>